<proteinExistence type="predicted"/>
<dbReference type="GO" id="GO:0016740">
    <property type="term" value="F:transferase activity"/>
    <property type="evidence" value="ECO:0007669"/>
    <property type="project" value="UniProtKB-KW"/>
</dbReference>
<dbReference type="Proteomes" id="UP000547674">
    <property type="component" value="Unassembled WGS sequence"/>
</dbReference>
<evidence type="ECO:0000313" key="1">
    <source>
        <dbReference type="EMBL" id="NNF07567.1"/>
    </source>
</evidence>
<dbReference type="EMBL" id="JABDJR010000499">
    <property type="protein sequence ID" value="NNF07567.1"/>
    <property type="molecule type" value="Genomic_DNA"/>
</dbReference>
<dbReference type="Gene3D" id="3.90.550.10">
    <property type="entry name" value="Spore Coat Polysaccharide Biosynthesis Protein SpsA, Chain A"/>
    <property type="match status" value="1"/>
</dbReference>
<protein>
    <submittedName>
        <fullName evidence="1">NTP transferase domain-containing protein</fullName>
    </submittedName>
</protein>
<evidence type="ECO:0000313" key="2">
    <source>
        <dbReference type="Proteomes" id="UP000547674"/>
    </source>
</evidence>
<organism evidence="1 2">
    <name type="scientific">Eiseniibacteriota bacterium</name>
    <dbReference type="NCBI Taxonomy" id="2212470"/>
    <lineage>
        <taxon>Bacteria</taxon>
        <taxon>Candidatus Eiseniibacteriota</taxon>
    </lineage>
</organism>
<dbReference type="SUPFAM" id="SSF53448">
    <property type="entry name" value="Nucleotide-diphospho-sugar transferases"/>
    <property type="match status" value="1"/>
</dbReference>
<dbReference type="InterPro" id="IPR029044">
    <property type="entry name" value="Nucleotide-diphossugar_trans"/>
</dbReference>
<name>A0A7Y2H388_UNCEI</name>
<dbReference type="AlphaFoldDB" id="A0A7Y2H388"/>
<gene>
    <name evidence="1" type="ORF">HKN21_12465</name>
</gene>
<reference evidence="1 2" key="1">
    <citation type="submission" date="2020-03" db="EMBL/GenBank/DDBJ databases">
        <title>Metabolic flexibility allows generalist bacteria to become dominant in a frequently disturbed ecosystem.</title>
        <authorList>
            <person name="Chen Y.-J."/>
            <person name="Leung P.M."/>
            <person name="Bay S.K."/>
            <person name="Hugenholtz P."/>
            <person name="Kessler A.J."/>
            <person name="Shelley G."/>
            <person name="Waite D.W."/>
            <person name="Cook P.L."/>
            <person name="Greening C."/>
        </authorList>
    </citation>
    <scope>NUCLEOTIDE SEQUENCE [LARGE SCALE GENOMIC DNA]</scope>
    <source>
        <strain evidence="1">SS_bin_28</strain>
    </source>
</reference>
<sequence length="185" mass="20183">MTGVYVIIAGRTDDNGKPLALKEVDGESLLSHHVHTGQLAKLGGPICVLGPEGDVTKSAHVDFPVHFVASDSTELRDWVRTGLAAVPKDNVAFFTPVEHLPPRIDSLDQLIEALESLPESQVALRPLMRDKPGYPIILMPEAVSEILAQSSFTELEAWARQAQQEGRLAEIEVDDYNVLGDSIRP</sequence>
<accession>A0A7Y2H388</accession>
<comment type="caution">
    <text evidence="1">The sequence shown here is derived from an EMBL/GenBank/DDBJ whole genome shotgun (WGS) entry which is preliminary data.</text>
</comment>
<keyword evidence="1" id="KW-0808">Transferase</keyword>